<proteinExistence type="predicted"/>
<protein>
    <recommendedName>
        <fullName evidence="1">RiboL-PSP-HEPN domain-containing protein</fullName>
    </recommendedName>
</protein>
<gene>
    <name evidence="2" type="ORF">EWH08_07340</name>
</gene>
<organism evidence="2 3">
    <name type="scientific">Sphingobium indicum</name>
    <dbReference type="NCBI Taxonomy" id="332055"/>
    <lineage>
        <taxon>Bacteria</taxon>
        <taxon>Pseudomonadati</taxon>
        <taxon>Pseudomonadota</taxon>
        <taxon>Alphaproteobacteria</taxon>
        <taxon>Sphingomonadales</taxon>
        <taxon>Sphingomonadaceae</taxon>
        <taxon>Sphingobium</taxon>
    </lineage>
</organism>
<evidence type="ECO:0000313" key="3">
    <source>
        <dbReference type="Proteomes" id="UP000292734"/>
    </source>
</evidence>
<sequence length="195" mass="21950">MEKRYKELRKEFLPSHFSKTGSYSDAQYRFAAAFRLLFHSELEGYLEALASTLLDGIDVRVRSGQQCKGAGAILCLYKSETMGGMPMQTDEIDTRSFIIRKQLACINEHKRRIASNNGVKVHNLLSMFIPLGLDETQISEQLLIDLTTLGARRGDVAHKGFRAITALPDPKEEKILAERIIISLKDFEILAASIF</sequence>
<evidence type="ECO:0000259" key="1">
    <source>
        <dbReference type="Pfam" id="PF18735"/>
    </source>
</evidence>
<evidence type="ECO:0000313" key="2">
    <source>
        <dbReference type="EMBL" id="RYM04267.1"/>
    </source>
</evidence>
<feature type="domain" description="RiboL-PSP-HEPN" evidence="1">
    <location>
        <begin position="4"/>
        <end position="165"/>
    </location>
</feature>
<dbReference type="RefSeq" id="WP_129965402.1">
    <property type="nucleotide sequence ID" value="NZ_JACBZE010000004.1"/>
</dbReference>
<dbReference type="EMBL" id="SEOM01000001">
    <property type="protein sequence ID" value="RYM04267.1"/>
    <property type="molecule type" value="Genomic_DNA"/>
</dbReference>
<name>A0A4V1WAU3_9SPHN</name>
<comment type="caution">
    <text evidence="2">The sequence shown here is derived from an EMBL/GenBank/DDBJ whole genome shotgun (WGS) entry which is preliminary data.</text>
</comment>
<dbReference type="InterPro" id="IPR041519">
    <property type="entry name" value="HEPN_RiboL-PSP"/>
</dbReference>
<reference evidence="2 3" key="1">
    <citation type="submission" date="2019-02" db="EMBL/GenBank/DDBJ databases">
        <authorList>
            <person name="Feng G."/>
        </authorList>
    </citation>
    <scope>NUCLEOTIDE SEQUENCE [LARGE SCALE GENOMIC DNA]</scope>
    <source>
        <strain evidence="2 3">DSM 26779</strain>
    </source>
</reference>
<dbReference type="Pfam" id="PF18735">
    <property type="entry name" value="HEPN_RiboL-PSP"/>
    <property type="match status" value="1"/>
</dbReference>
<dbReference type="Proteomes" id="UP000292734">
    <property type="component" value="Unassembled WGS sequence"/>
</dbReference>
<dbReference type="AlphaFoldDB" id="A0A4V1WAU3"/>
<accession>A0A4V1WAU3</accession>